<feature type="domain" description="Rieske" evidence="6">
    <location>
        <begin position="28"/>
        <end position="134"/>
    </location>
</feature>
<evidence type="ECO:0000259" key="6">
    <source>
        <dbReference type="PROSITE" id="PS51296"/>
    </source>
</evidence>
<evidence type="ECO:0000256" key="5">
    <source>
        <dbReference type="ARBA" id="ARBA00023014"/>
    </source>
</evidence>
<evidence type="ECO:0000256" key="2">
    <source>
        <dbReference type="ARBA" id="ARBA00022723"/>
    </source>
</evidence>
<keyword evidence="5" id="KW-0411">Iron-sulfur</keyword>
<keyword evidence="3" id="KW-0560">Oxidoreductase</keyword>
<dbReference type="PANTHER" id="PTHR21266">
    <property type="entry name" value="IRON-SULFUR DOMAIN CONTAINING PROTEIN"/>
    <property type="match status" value="1"/>
</dbReference>
<dbReference type="PROSITE" id="PS51296">
    <property type="entry name" value="RIESKE"/>
    <property type="match status" value="1"/>
</dbReference>
<dbReference type="InterPro" id="IPR036922">
    <property type="entry name" value="Rieske_2Fe-2S_sf"/>
</dbReference>
<comment type="caution">
    <text evidence="7">The sequence shown here is derived from an EMBL/GenBank/DDBJ whole genome shotgun (WGS) entry which is preliminary data.</text>
</comment>
<dbReference type="Pfam" id="PF19301">
    <property type="entry name" value="LigXa_C"/>
    <property type="match status" value="1"/>
</dbReference>
<evidence type="ECO:0000256" key="3">
    <source>
        <dbReference type="ARBA" id="ARBA00023002"/>
    </source>
</evidence>
<dbReference type="AlphaFoldDB" id="A0A9X2HMR8"/>
<dbReference type="InterPro" id="IPR045623">
    <property type="entry name" value="LigXa_C"/>
</dbReference>
<dbReference type="Proteomes" id="UP001139451">
    <property type="component" value="Unassembled WGS sequence"/>
</dbReference>
<dbReference type="GO" id="GO:0051537">
    <property type="term" value="F:2 iron, 2 sulfur cluster binding"/>
    <property type="evidence" value="ECO:0007669"/>
    <property type="project" value="UniProtKB-KW"/>
</dbReference>
<dbReference type="EMBL" id="JAMLDX010000015">
    <property type="protein sequence ID" value="MCP3732119.1"/>
    <property type="molecule type" value="Genomic_DNA"/>
</dbReference>
<sequence length="441" mass="49071">MMVTAAENKKLCEVGSGTPMGAVMRRYWMPFALSSDLPEPDCRPIRIRLFGENLVAFRNSDGQVGLLEEMCMHRGVSLALGRVEDNGIRCLYHGWKFGADGTIQETPNHCDARFKARMKAPAYKTHEAGGMLWAYLGPQDRVPPFRHFAFIDVPDSHRTIFRVVQRCNYLQLVEQGSDSSHVGILHSDNARPGWLEKTFTPSADTMNPAAFAVEDNAPAMELEDTEYGFQYVAFRQSDRVDGKFDETRERHARVYPFLMPTIRFIPAPKVLFTVFEVPMDDTTTATFFVIHGEQPVDRGHLKRLLGLNDPRYWSDEDNEFRANWSNGMGQDRDKMKVHWTGLPGVAFEDAVMGVAAGSIADRTREHLVAADVSVARVRKLLLGAADDVAAGHDARGANYADCTDLAAFDTLVAPGVDWRSLIPFGATARQQGEVANAASVD</sequence>
<proteinExistence type="predicted"/>
<dbReference type="Pfam" id="PF00355">
    <property type="entry name" value="Rieske"/>
    <property type="match status" value="1"/>
</dbReference>
<dbReference type="PROSITE" id="PS00570">
    <property type="entry name" value="RING_HYDROXYL_ALPHA"/>
    <property type="match status" value="1"/>
</dbReference>
<evidence type="ECO:0000313" key="7">
    <source>
        <dbReference type="EMBL" id="MCP3732119.1"/>
    </source>
</evidence>
<keyword evidence="2" id="KW-0479">Metal-binding</keyword>
<evidence type="ECO:0000256" key="1">
    <source>
        <dbReference type="ARBA" id="ARBA00022714"/>
    </source>
</evidence>
<dbReference type="CDD" id="cd03479">
    <property type="entry name" value="Rieske_RO_Alpha_PhDO_like"/>
    <property type="match status" value="1"/>
</dbReference>
<dbReference type="Gene3D" id="2.102.10.10">
    <property type="entry name" value="Rieske [2Fe-2S] iron-sulphur domain"/>
    <property type="match status" value="1"/>
</dbReference>
<accession>A0A9X2HMR8</accession>
<evidence type="ECO:0000313" key="8">
    <source>
        <dbReference type="Proteomes" id="UP001139451"/>
    </source>
</evidence>
<dbReference type="SUPFAM" id="SSF50022">
    <property type="entry name" value="ISP domain"/>
    <property type="match status" value="1"/>
</dbReference>
<evidence type="ECO:0000256" key="4">
    <source>
        <dbReference type="ARBA" id="ARBA00023004"/>
    </source>
</evidence>
<gene>
    <name evidence="7" type="ORF">M9978_16985</name>
</gene>
<name>A0A9X2HMR8_9SPHN</name>
<dbReference type="InterPro" id="IPR015881">
    <property type="entry name" value="ARHD_Rieske_2Fe_2S"/>
</dbReference>
<dbReference type="GO" id="GO:0005506">
    <property type="term" value="F:iron ion binding"/>
    <property type="evidence" value="ECO:0007669"/>
    <property type="project" value="InterPro"/>
</dbReference>
<protein>
    <submittedName>
        <fullName evidence="7">Rieske 2Fe-2S domain-containing protein</fullName>
    </submittedName>
</protein>
<dbReference type="InterPro" id="IPR017941">
    <property type="entry name" value="Rieske_2Fe-2S"/>
</dbReference>
<dbReference type="PANTHER" id="PTHR21266:SF59">
    <property type="entry name" value="BLR4922 PROTEIN"/>
    <property type="match status" value="1"/>
</dbReference>
<organism evidence="7 8">
    <name type="scientific">Sphingomonas tagetis</name>
    <dbReference type="NCBI Taxonomy" id="2949092"/>
    <lineage>
        <taxon>Bacteria</taxon>
        <taxon>Pseudomonadati</taxon>
        <taxon>Pseudomonadota</taxon>
        <taxon>Alphaproteobacteria</taxon>
        <taxon>Sphingomonadales</taxon>
        <taxon>Sphingomonadaceae</taxon>
        <taxon>Sphingomonas</taxon>
    </lineage>
</organism>
<dbReference type="SUPFAM" id="SSF55961">
    <property type="entry name" value="Bet v1-like"/>
    <property type="match status" value="1"/>
</dbReference>
<keyword evidence="8" id="KW-1185">Reference proteome</keyword>
<keyword evidence="4" id="KW-0408">Iron</keyword>
<reference evidence="7" key="1">
    <citation type="submission" date="2022-05" db="EMBL/GenBank/DDBJ databases">
        <title>Sphingomonas sp. strain MG17 Genome sequencing and assembly.</title>
        <authorList>
            <person name="Kim I."/>
        </authorList>
    </citation>
    <scope>NUCLEOTIDE SEQUENCE</scope>
    <source>
        <strain evidence="7">MG17</strain>
    </source>
</reference>
<dbReference type="GO" id="GO:0016491">
    <property type="term" value="F:oxidoreductase activity"/>
    <property type="evidence" value="ECO:0007669"/>
    <property type="project" value="UniProtKB-KW"/>
</dbReference>
<keyword evidence="1" id="KW-0001">2Fe-2S</keyword>
<dbReference type="InterPro" id="IPR050584">
    <property type="entry name" value="Cholesterol_7-desaturase"/>
</dbReference>